<sequence length="99" mass="10960">MLIGVCTKHRYIDVSFYEILYVEIVSNKMLVQMLRLTGVLIRNEERFLEGYRMTSDVVSDSSVQPVLLLVGGGGDAGVVKGVDEDSLTRRLYVFAGEGA</sequence>
<accession>A0A915C074</accession>
<evidence type="ECO:0000313" key="2">
    <source>
        <dbReference type="WBParaSite" id="PgR071_g055_t01"/>
    </source>
</evidence>
<name>A0A915C074_PARUN</name>
<dbReference type="WBParaSite" id="PgR071_g055_t01">
    <property type="protein sequence ID" value="PgR071_g055_t01"/>
    <property type="gene ID" value="PgR071_g055"/>
</dbReference>
<protein>
    <submittedName>
        <fullName evidence="2">Uncharacterized protein</fullName>
    </submittedName>
</protein>
<proteinExistence type="predicted"/>
<dbReference type="AlphaFoldDB" id="A0A915C074"/>
<keyword evidence="1" id="KW-1185">Reference proteome</keyword>
<reference evidence="2" key="1">
    <citation type="submission" date="2022-11" db="UniProtKB">
        <authorList>
            <consortium name="WormBaseParasite"/>
        </authorList>
    </citation>
    <scope>IDENTIFICATION</scope>
</reference>
<evidence type="ECO:0000313" key="1">
    <source>
        <dbReference type="Proteomes" id="UP000887569"/>
    </source>
</evidence>
<dbReference type="Proteomes" id="UP000887569">
    <property type="component" value="Unplaced"/>
</dbReference>
<organism evidence="1 2">
    <name type="scientific">Parascaris univalens</name>
    <name type="common">Nematode worm</name>
    <dbReference type="NCBI Taxonomy" id="6257"/>
    <lineage>
        <taxon>Eukaryota</taxon>
        <taxon>Metazoa</taxon>
        <taxon>Ecdysozoa</taxon>
        <taxon>Nematoda</taxon>
        <taxon>Chromadorea</taxon>
        <taxon>Rhabditida</taxon>
        <taxon>Spirurina</taxon>
        <taxon>Ascaridomorpha</taxon>
        <taxon>Ascaridoidea</taxon>
        <taxon>Ascarididae</taxon>
        <taxon>Parascaris</taxon>
    </lineage>
</organism>